<dbReference type="EMBL" id="GBXM01068976">
    <property type="protein sequence ID" value="JAH39601.1"/>
    <property type="molecule type" value="Transcribed_RNA"/>
</dbReference>
<reference evidence="1" key="2">
    <citation type="journal article" date="2015" name="Fish Shellfish Immunol.">
        <title>Early steps in the European eel (Anguilla anguilla)-Vibrio vulnificus interaction in the gills: Role of the RtxA13 toxin.</title>
        <authorList>
            <person name="Callol A."/>
            <person name="Pajuelo D."/>
            <person name="Ebbesson L."/>
            <person name="Teles M."/>
            <person name="MacKenzie S."/>
            <person name="Amaro C."/>
        </authorList>
    </citation>
    <scope>NUCLEOTIDE SEQUENCE</scope>
</reference>
<name>A0A0E9SE81_ANGAN</name>
<protein>
    <submittedName>
        <fullName evidence="1">Uncharacterized protein</fullName>
    </submittedName>
</protein>
<dbReference type="AlphaFoldDB" id="A0A0E9SE81"/>
<accession>A0A0E9SE81</accession>
<organism evidence="1">
    <name type="scientific">Anguilla anguilla</name>
    <name type="common">European freshwater eel</name>
    <name type="synonym">Muraena anguilla</name>
    <dbReference type="NCBI Taxonomy" id="7936"/>
    <lineage>
        <taxon>Eukaryota</taxon>
        <taxon>Metazoa</taxon>
        <taxon>Chordata</taxon>
        <taxon>Craniata</taxon>
        <taxon>Vertebrata</taxon>
        <taxon>Euteleostomi</taxon>
        <taxon>Actinopterygii</taxon>
        <taxon>Neopterygii</taxon>
        <taxon>Teleostei</taxon>
        <taxon>Anguilliformes</taxon>
        <taxon>Anguillidae</taxon>
        <taxon>Anguilla</taxon>
    </lineage>
</organism>
<reference evidence="1" key="1">
    <citation type="submission" date="2014-11" db="EMBL/GenBank/DDBJ databases">
        <authorList>
            <person name="Amaro Gonzalez C."/>
        </authorList>
    </citation>
    <scope>NUCLEOTIDE SEQUENCE</scope>
</reference>
<proteinExistence type="predicted"/>
<evidence type="ECO:0000313" key="1">
    <source>
        <dbReference type="EMBL" id="JAH39601.1"/>
    </source>
</evidence>
<sequence>MILLLRPMIFIFRDYMPCNLCWFKNRSALVGYITMSLLQYIIGHFSQIKGTL</sequence>